<dbReference type="InterPro" id="IPR012338">
    <property type="entry name" value="Beta-lactam/transpept-like"/>
</dbReference>
<evidence type="ECO:0000259" key="1">
    <source>
        <dbReference type="Pfam" id="PF00144"/>
    </source>
</evidence>
<dbReference type="AlphaFoldDB" id="A0AA37IGQ9"/>
<dbReference type="Gene3D" id="3.40.710.10">
    <property type="entry name" value="DD-peptidase/beta-lactamase superfamily"/>
    <property type="match status" value="1"/>
</dbReference>
<organism evidence="2 3">
    <name type="scientific">Caballeronia novacaledonica</name>
    <dbReference type="NCBI Taxonomy" id="1544861"/>
    <lineage>
        <taxon>Bacteria</taxon>
        <taxon>Pseudomonadati</taxon>
        <taxon>Pseudomonadota</taxon>
        <taxon>Betaproteobacteria</taxon>
        <taxon>Burkholderiales</taxon>
        <taxon>Burkholderiaceae</taxon>
        <taxon>Caballeronia</taxon>
    </lineage>
</organism>
<dbReference type="InterPro" id="IPR001466">
    <property type="entry name" value="Beta-lactam-related"/>
</dbReference>
<dbReference type="GO" id="GO:0016787">
    <property type="term" value="F:hydrolase activity"/>
    <property type="evidence" value="ECO:0007669"/>
    <property type="project" value="UniProtKB-KW"/>
</dbReference>
<dbReference type="Proteomes" id="UP001055111">
    <property type="component" value="Unassembled WGS sequence"/>
</dbReference>
<dbReference type="InterPro" id="IPR050789">
    <property type="entry name" value="Diverse_Enzym_Activities"/>
</dbReference>
<dbReference type="PANTHER" id="PTHR43283">
    <property type="entry name" value="BETA-LACTAMASE-RELATED"/>
    <property type="match status" value="1"/>
</dbReference>
<gene>
    <name evidence="2" type="ORF">CBA19CS42_32670</name>
</gene>
<evidence type="ECO:0000313" key="3">
    <source>
        <dbReference type="Proteomes" id="UP001055111"/>
    </source>
</evidence>
<dbReference type="Pfam" id="PF00144">
    <property type="entry name" value="Beta-lactamase"/>
    <property type="match status" value="1"/>
</dbReference>
<accession>A0AA37IGQ9</accession>
<feature type="domain" description="Beta-lactamase-related" evidence="1">
    <location>
        <begin position="25"/>
        <end position="369"/>
    </location>
</feature>
<dbReference type="SUPFAM" id="SSF56601">
    <property type="entry name" value="beta-lactamase/transpeptidase-like"/>
    <property type="match status" value="1"/>
</dbReference>
<keyword evidence="2" id="KW-0378">Hydrolase</keyword>
<dbReference type="RefSeq" id="WP_238216645.1">
    <property type="nucleotide sequence ID" value="NZ_BPUS01000022.1"/>
</dbReference>
<evidence type="ECO:0000313" key="2">
    <source>
        <dbReference type="EMBL" id="GJH29372.1"/>
    </source>
</evidence>
<name>A0AA37IGQ9_9BURK</name>
<protein>
    <submittedName>
        <fullName evidence="2">Serine hydrolase</fullName>
    </submittedName>
</protein>
<dbReference type="EMBL" id="BPUS01000022">
    <property type="protein sequence ID" value="GJH29372.1"/>
    <property type="molecule type" value="Genomic_DNA"/>
</dbReference>
<dbReference type="PANTHER" id="PTHR43283:SF3">
    <property type="entry name" value="BETA-LACTAMASE FAMILY PROTEIN (AFU_ORTHOLOGUE AFUA_5G07500)"/>
    <property type="match status" value="1"/>
</dbReference>
<comment type="caution">
    <text evidence="2">The sequence shown here is derived from an EMBL/GenBank/DDBJ whole genome shotgun (WGS) entry which is preliminary data.</text>
</comment>
<proteinExistence type="predicted"/>
<sequence>MKIEVVEPSSVGVDDGALTRLREGFTNDVARGRHFGGTLLLARRGGVVLHEGIGYLDAEKKRSATTDALYCNMSLSKAYVAGMVLQLIDQGKLSLSTRIADIIPEYGVRGKGATEIWHLMNHTAGTWSGFVPPPPLAMSDTFNMERMVAAIASLSVAFHPGSQVCYSPAAGHILLGEIVQRITGRGFAEVTRERLFEPLGMTRARYGLDPEDPNHVRICMVDHNPGSASIDVMEGLNELMRSGRCLPGGSAFATAYDVFRFAEMQRQGGSIDGVRFLSPALVEYATRNSTGSLSNTFWDFSRIDRGISDFPANFTLFGGYARGSGHYLTPLGYTASPSSYGAVGSGSTMYLVDPKREMVFVFLSAGLTEGLGHFQDICRLADLAIAACDA</sequence>
<reference evidence="2" key="1">
    <citation type="submission" date="2022-09" db="EMBL/GenBank/DDBJ databases">
        <title>Isolation and characterization of 3-chlorobenzoate degrading bacteria from soils in Shizuoka.</title>
        <authorList>
            <person name="Ifat A."/>
            <person name="Ogawa N."/>
            <person name="Kimbara K."/>
            <person name="Moriuchi R."/>
            <person name="Dohra H."/>
            <person name="Shintani M."/>
        </authorList>
    </citation>
    <scope>NUCLEOTIDE SEQUENCE</scope>
    <source>
        <strain evidence="2">19CS4-2</strain>
    </source>
</reference>